<dbReference type="Proteomes" id="UP001321473">
    <property type="component" value="Unassembled WGS sequence"/>
</dbReference>
<dbReference type="EMBL" id="JARKHS020016405">
    <property type="protein sequence ID" value="KAK8773716.1"/>
    <property type="molecule type" value="Genomic_DNA"/>
</dbReference>
<sequence length="150" mass="16986">MAAICAYFLLRVVVVNIAVAEGSWKISQGSGVHYKEGIMGKILASLFARRVPFLPDHYFAVRNPFNESDTLFRFNLSDGRLFLRGTLPHRENTNVCRFTRSRSPGGFCRLPIVGSFATYNCTLSYGRYVTDTFSNQSRHGRICSRVEYPC</sequence>
<keyword evidence="3" id="KW-1185">Reference proteome</keyword>
<name>A0AAQ4EG91_AMBAM</name>
<reference evidence="2 3" key="1">
    <citation type="journal article" date="2023" name="Arcadia Sci">
        <title>De novo assembly of a long-read Amblyomma americanum tick genome.</title>
        <authorList>
            <person name="Chou S."/>
            <person name="Poskanzer K.E."/>
            <person name="Rollins M."/>
            <person name="Thuy-Boun P.S."/>
        </authorList>
    </citation>
    <scope>NUCLEOTIDE SEQUENCE [LARGE SCALE GENOMIC DNA]</scope>
    <source>
        <strain evidence="2">F_SG_1</strain>
        <tissue evidence="2">Salivary glands</tissue>
    </source>
</reference>
<dbReference type="AlphaFoldDB" id="A0AAQ4EG91"/>
<accession>A0AAQ4EG91</accession>
<gene>
    <name evidence="2" type="ORF">V5799_011752</name>
</gene>
<evidence type="ECO:0008006" key="4">
    <source>
        <dbReference type="Google" id="ProtNLM"/>
    </source>
</evidence>
<comment type="caution">
    <text evidence="2">The sequence shown here is derived from an EMBL/GenBank/DDBJ whole genome shotgun (WGS) entry which is preliminary data.</text>
</comment>
<evidence type="ECO:0000256" key="1">
    <source>
        <dbReference type="SAM" id="SignalP"/>
    </source>
</evidence>
<keyword evidence="1" id="KW-0732">Signal</keyword>
<organism evidence="2 3">
    <name type="scientific">Amblyomma americanum</name>
    <name type="common">Lone star tick</name>
    <dbReference type="NCBI Taxonomy" id="6943"/>
    <lineage>
        <taxon>Eukaryota</taxon>
        <taxon>Metazoa</taxon>
        <taxon>Ecdysozoa</taxon>
        <taxon>Arthropoda</taxon>
        <taxon>Chelicerata</taxon>
        <taxon>Arachnida</taxon>
        <taxon>Acari</taxon>
        <taxon>Parasitiformes</taxon>
        <taxon>Ixodida</taxon>
        <taxon>Ixodoidea</taxon>
        <taxon>Ixodidae</taxon>
        <taxon>Amblyomminae</taxon>
        <taxon>Amblyomma</taxon>
    </lineage>
</organism>
<evidence type="ECO:0000313" key="2">
    <source>
        <dbReference type="EMBL" id="KAK8773716.1"/>
    </source>
</evidence>
<evidence type="ECO:0000313" key="3">
    <source>
        <dbReference type="Proteomes" id="UP001321473"/>
    </source>
</evidence>
<protein>
    <recommendedName>
        <fullName evidence="4">Secreted protein</fullName>
    </recommendedName>
</protein>
<feature type="chain" id="PRO_5042919578" description="Secreted protein" evidence="1">
    <location>
        <begin position="21"/>
        <end position="150"/>
    </location>
</feature>
<proteinExistence type="predicted"/>
<feature type="signal peptide" evidence="1">
    <location>
        <begin position="1"/>
        <end position="20"/>
    </location>
</feature>